<reference evidence="4" key="1">
    <citation type="journal article" date="2017" name="BMC Genomics">
        <title>Gapless genome assembly of Colletotrichum higginsianum reveals chromosome structure and association of transposable elements with secondary metabolite gene clusters.</title>
        <authorList>
            <person name="Dallery J.-F."/>
            <person name="Lapalu N."/>
            <person name="Zampounis A."/>
            <person name="Pigne S."/>
            <person name="Luyten I."/>
            <person name="Amselem J."/>
            <person name="Wittenberg A.H.J."/>
            <person name="Zhou S."/>
            <person name="de Queiroz M.V."/>
            <person name="Robin G.P."/>
            <person name="Auger A."/>
            <person name="Hainaut M."/>
            <person name="Henrissat B."/>
            <person name="Kim K.-T."/>
            <person name="Lee Y.-H."/>
            <person name="Lespinet O."/>
            <person name="Schwartz D.C."/>
            <person name="Thon M.R."/>
            <person name="O'Connell R.J."/>
        </authorList>
    </citation>
    <scope>NUCLEOTIDE SEQUENCE [LARGE SCALE GENOMIC DNA]</scope>
    <source>
        <strain evidence="4">IMI 349063</strain>
    </source>
</reference>
<comment type="caution">
    <text evidence="3">The sequence shown here is derived from an EMBL/GenBank/DDBJ whole genome shotgun (WGS) entry which is preliminary data.</text>
</comment>
<keyword evidence="2" id="KW-0732">Signal</keyword>
<evidence type="ECO:0000313" key="3">
    <source>
        <dbReference type="EMBL" id="OBR12930.1"/>
    </source>
</evidence>
<dbReference type="PANTHER" id="PTHR34618">
    <property type="entry name" value="SURFACE PROTEIN MAS1, PUTATIVE-RELATED"/>
    <property type="match status" value="1"/>
</dbReference>
<evidence type="ECO:0000256" key="1">
    <source>
        <dbReference type="SAM" id="MobiDB-lite"/>
    </source>
</evidence>
<protein>
    <submittedName>
        <fullName evidence="3">Cas1 appressorium specific protein</fullName>
    </submittedName>
</protein>
<dbReference type="Pfam" id="PF11327">
    <property type="entry name" value="Egh16-like"/>
    <property type="match status" value="1"/>
</dbReference>
<dbReference type="GeneID" id="28864308"/>
<accession>A0A1B7YLL2</accession>
<dbReference type="VEuPathDB" id="FungiDB:CH63R_05226"/>
<dbReference type="Proteomes" id="UP000092177">
    <property type="component" value="Chromosome 3"/>
</dbReference>
<feature type="signal peptide" evidence="2">
    <location>
        <begin position="1"/>
        <end position="22"/>
    </location>
</feature>
<dbReference type="InterPro" id="IPR021476">
    <property type="entry name" value="Egh16-like"/>
</dbReference>
<keyword evidence="4" id="KW-1185">Reference proteome</keyword>
<evidence type="ECO:0000256" key="2">
    <source>
        <dbReference type="SAM" id="SignalP"/>
    </source>
</evidence>
<dbReference type="EMBL" id="LTAN01000003">
    <property type="protein sequence ID" value="OBR12930.1"/>
    <property type="molecule type" value="Genomic_DNA"/>
</dbReference>
<dbReference type="OrthoDB" id="5418436at2759"/>
<organism evidence="3 4">
    <name type="scientific">Colletotrichum higginsianum (strain IMI 349063)</name>
    <name type="common">Crucifer anthracnose fungus</name>
    <dbReference type="NCBI Taxonomy" id="759273"/>
    <lineage>
        <taxon>Eukaryota</taxon>
        <taxon>Fungi</taxon>
        <taxon>Dikarya</taxon>
        <taxon>Ascomycota</taxon>
        <taxon>Pezizomycotina</taxon>
        <taxon>Sordariomycetes</taxon>
        <taxon>Hypocreomycetidae</taxon>
        <taxon>Glomerellales</taxon>
        <taxon>Glomerellaceae</taxon>
        <taxon>Colletotrichum</taxon>
        <taxon>Colletotrichum destructivum species complex</taxon>
    </lineage>
</organism>
<feature type="region of interest" description="Disordered" evidence="1">
    <location>
        <begin position="42"/>
        <end position="78"/>
    </location>
</feature>
<feature type="chain" id="PRO_5008601788" evidence="2">
    <location>
        <begin position="23"/>
        <end position="245"/>
    </location>
</feature>
<evidence type="ECO:0000313" key="4">
    <source>
        <dbReference type="Proteomes" id="UP000092177"/>
    </source>
</evidence>
<sequence>MSLKTVAAAAILAAAHLVAGHGAIIDATTADGGKAMGLGVDPNTPRDGTRAQPFQVDSTRFKGPSSDTVGQTTGGGENDIESGTQAIMAMTGQPLPQIKAGGTLELTVHQVNADGGGPYTCDINDDGTATSWTEVAVPLTVPGQNSRNRDGAITDHPMRVTIPAGQACTGTVAGQQNVCLVRCMNAARAGPFGGVVPVQMMQAGATPAAARRNLGRAIAERERQFKRMMKRAVDAEAAELEEDEE</sequence>
<gene>
    <name evidence="3" type="ORF">CH63R_05226</name>
</gene>
<dbReference type="PANTHER" id="PTHR34618:SF4">
    <property type="entry name" value="CAS1"/>
    <property type="match status" value="1"/>
</dbReference>
<name>A0A1B7YLL2_COLHI</name>
<proteinExistence type="predicted"/>
<dbReference type="KEGG" id="chig:CH63R_05226"/>
<dbReference type="AlphaFoldDB" id="A0A1B7YLL2"/>
<dbReference type="RefSeq" id="XP_018161447.1">
    <property type="nucleotide sequence ID" value="XM_018300201.1"/>
</dbReference>